<dbReference type="KEGG" id="tva:4768218"/>
<dbReference type="VEuPathDB" id="TrichDB:TVAG_047070"/>
<keyword evidence="4" id="KW-1185">Reference proteome</keyword>
<feature type="chain" id="PRO_5002643320" evidence="2">
    <location>
        <begin position="20"/>
        <end position="82"/>
    </location>
</feature>
<evidence type="ECO:0000256" key="2">
    <source>
        <dbReference type="SAM" id="SignalP"/>
    </source>
</evidence>
<evidence type="ECO:0000256" key="1">
    <source>
        <dbReference type="SAM" id="Phobius"/>
    </source>
</evidence>
<reference evidence="3" key="2">
    <citation type="journal article" date="2007" name="Science">
        <title>Draft genome sequence of the sexually transmitted pathogen Trichomonas vaginalis.</title>
        <authorList>
            <person name="Carlton J.M."/>
            <person name="Hirt R.P."/>
            <person name="Silva J.C."/>
            <person name="Delcher A.L."/>
            <person name="Schatz M."/>
            <person name="Zhao Q."/>
            <person name="Wortman J.R."/>
            <person name="Bidwell S.L."/>
            <person name="Alsmark U.C.M."/>
            <person name="Besteiro S."/>
            <person name="Sicheritz-Ponten T."/>
            <person name="Noel C.J."/>
            <person name="Dacks J.B."/>
            <person name="Foster P.G."/>
            <person name="Simillion C."/>
            <person name="Van de Peer Y."/>
            <person name="Miranda-Saavedra D."/>
            <person name="Barton G.J."/>
            <person name="Westrop G.D."/>
            <person name="Mueller S."/>
            <person name="Dessi D."/>
            <person name="Fiori P.L."/>
            <person name="Ren Q."/>
            <person name="Paulsen I."/>
            <person name="Zhang H."/>
            <person name="Bastida-Corcuera F.D."/>
            <person name="Simoes-Barbosa A."/>
            <person name="Brown M.T."/>
            <person name="Hayes R.D."/>
            <person name="Mukherjee M."/>
            <person name="Okumura C.Y."/>
            <person name="Schneider R."/>
            <person name="Smith A.J."/>
            <person name="Vanacova S."/>
            <person name="Villalvazo M."/>
            <person name="Haas B.J."/>
            <person name="Pertea M."/>
            <person name="Feldblyum T.V."/>
            <person name="Utterback T.R."/>
            <person name="Shu C.L."/>
            <person name="Osoegawa K."/>
            <person name="de Jong P.J."/>
            <person name="Hrdy I."/>
            <person name="Horvathova L."/>
            <person name="Zubacova Z."/>
            <person name="Dolezal P."/>
            <person name="Malik S.B."/>
            <person name="Logsdon J.M. Jr."/>
            <person name="Henze K."/>
            <person name="Gupta A."/>
            <person name="Wang C.C."/>
            <person name="Dunne R.L."/>
            <person name="Upcroft J.A."/>
            <person name="Upcroft P."/>
            <person name="White O."/>
            <person name="Salzberg S.L."/>
            <person name="Tang P."/>
            <person name="Chiu C.-H."/>
            <person name="Lee Y.-S."/>
            <person name="Embley T.M."/>
            <person name="Coombs G.H."/>
            <person name="Mottram J.C."/>
            <person name="Tachezy J."/>
            <person name="Fraser-Liggett C.M."/>
            <person name="Johnson P.J."/>
        </authorList>
    </citation>
    <scope>NUCLEOTIDE SEQUENCE [LARGE SCALE GENOMIC DNA]</scope>
    <source>
        <strain evidence="3">G3</strain>
    </source>
</reference>
<dbReference type="RefSeq" id="XP_001322508.1">
    <property type="nucleotide sequence ID" value="XM_001322473.1"/>
</dbReference>
<gene>
    <name evidence="3" type="ORF">TVAG_047070</name>
</gene>
<keyword evidence="1" id="KW-0812">Transmembrane</keyword>
<keyword evidence="2" id="KW-0732">Signal</keyword>
<dbReference type="VEuPathDB" id="TrichDB:TVAGG3_0959050"/>
<evidence type="ECO:0000313" key="3">
    <source>
        <dbReference type="EMBL" id="EAY10285.1"/>
    </source>
</evidence>
<dbReference type="Proteomes" id="UP000001542">
    <property type="component" value="Unassembled WGS sequence"/>
</dbReference>
<sequence length="82" mass="9069">MFFLWLIFYSLVNSRQLTAEGGNSTSGPTESHHVPTLTGVIITMVLGTLCIFLTIIPLCLIKQEEEFKYDPSKPLLGNAPVD</sequence>
<organism evidence="3 4">
    <name type="scientific">Trichomonas vaginalis (strain ATCC PRA-98 / G3)</name>
    <dbReference type="NCBI Taxonomy" id="412133"/>
    <lineage>
        <taxon>Eukaryota</taxon>
        <taxon>Metamonada</taxon>
        <taxon>Parabasalia</taxon>
        <taxon>Trichomonadida</taxon>
        <taxon>Trichomonadidae</taxon>
        <taxon>Trichomonas</taxon>
    </lineage>
</organism>
<dbReference type="SMR" id="A2EAT2"/>
<dbReference type="EMBL" id="DS113341">
    <property type="protein sequence ID" value="EAY10285.1"/>
    <property type="molecule type" value="Genomic_DNA"/>
</dbReference>
<feature type="transmembrane region" description="Helical" evidence="1">
    <location>
        <begin position="38"/>
        <end position="61"/>
    </location>
</feature>
<evidence type="ECO:0000313" key="4">
    <source>
        <dbReference type="Proteomes" id="UP000001542"/>
    </source>
</evidence>
<reference evidence="3" key="1">
    <citation type="submission" date="2006-10" db="EMBL/GenBank/DDBJ databases">
        <authorList>
            <person name="Amadeo P."/>
            <person name="Zhao Q."/>
            <person name="Wortman J."/>
            <person name="Fraser-Liggett C."/>
            <person name="Carlton J."/>
        </authorList>
    </citation>
    <scope>NUCLEOTIDE SEQUENCE</scope>
    <source>
        <strain evidence="3">G3</strain>
    </source>
</reference>
<protein>
    <submittedName>
        <fullName evidence="3">Uncharacterized protein</fullName>
    </submittedName>
</protein>
<dbReference type="AlphaFoldDB" id="A2EAT2"/>
<dbReference type="InParanoid" id="A2EAT2"/>
<keyword evidence="1" id="KW-1133">Transmembrane helix</keyword>
<feature type="signal peptide" evidence="2">
    <location>
        <begin position="1"/>
        <end position="19"/>
    </location>
</feature>
<proteinExistence type="predicted"/>
<accession>A2EAT2</accession>
<keyword evidence="1" id="KW-0472">Membrane</keyword>
<name>A2EAT2_TRIV3</name>